<organism evidence="1 2">
    <name type="scientific">Meloidogyne enterolobii</name>
    <name type="common">Root-knot nematode worm</name>
    <name type="synonym">Meloidogyne mayaguensis</name>
    <dbReference type="NCBI Taxonomy" id="390850"/>
    <lineage>
        <taxon>Eukaryota</taxon>
        <taxon>Metazoa</taxon>
        <taxon>Ecdysozoa</taxon>
        <taxon>Nematoda</taxon>
        <taxon>Chromadorea</taxon>
        <taxon>Rhabditida</taxon>
        <taxon>Tylenchina</taxon>
        <taxon>Tylenchomorpha</taxon>
        <taxon>Tylenchoidea</taxon>
        <taxon>Meloidogynidae</taxon>
        <taxon>Meloidogyninae</taxon>
        <taxon>Meloidogyne</taxon>
    </lineage>
</organism>
<protein>
    <submittedName>
        <fullName evidence="1">Uncharacterized protein</fullName>
    </submittedName>
</protein>
<proteinExistence type="predicted"/>
<dbReference type="Proteomes" id="UP001497535">
    <property type="component" value="Unassembled WGS sequence"/>
</dbReference>
<reference evidence="1" key="1">
    <citation type="submission" date="2023-11" db="EMBL/GenBank/DDBJ databases">
        <authorList>
            <person name="Poullet M."/>
        </authorList>
    </citation>
    <scope>NUCLEOTIDE SEQUENCE</scope>
    <source>
        <strain evidence="1">E1834</strain>
    </source>
</reference>
<gene>
    <name evidence="1" type="ORF">MENTE1834_LOCUS10299</name>
</gene>
<sequence length="130" mass="15369">MKVYSQVNKENIRKKQKMYKQNNREKLNEWARKCRQEKKNQSNNNEGTSFVNPQTGDFDNKGNLLIVCEEPVNLFNQGEQECINGEEEQNQIEVKEPIKILEDDTNLIDSNKKIRPFDLNEYPEDDESED</sequence>
<dbReference type="EMBL" id="CAVMJV010000010">
    <property type="protein sequence ID" value="CAK5040749.1"/>
    <property type="molecule type" value="Genomic_DNA"/>
</dbReference>
<evidence type="ECO:0000313" key="2">
    <source>
        <dbReference type="Proteomes" id="UP001497535"/>
    </source>
</evidence>
<comment type="caution">
    <text evidence="1">The sequence shown here is derived from an EMBL/GenBank/DDBJ whole genome shotgun (WGS) entry which is preliminary data.</text>
</comment>
<keyword evidence="2" id="KW-1185">Reference proteome</keyword>
<name>A0ACB0YC71_MELEN</name>
<accession>A0ACB0YC71</accession>
<evidence type="ECO:0000313" key="1">
    <source>
        <dbReference type="EMBL" id="CAK5040749.1"/>
    </source>
</evidence>